<evidence type="ECO:0000313" key="3">
    <source>
        <dbReference type="Proteomes" id="UP001244563"/>
    </source>
</evidence>
<dbReference type="CDD" id="cd02440">
    <property type="entry name" value="AdoMet_MTases"/>
    <property type="match status" value="1"/>
</dbReference>
<sequence>MLELAAGSGRITLAVLPFVRSVTAVDNSAELLSILQEELAKPERVKNAAKVDAVLADILRLELTDQFDAVILGTTSLCLFDADQRRSLLGDIQRWLLPGGELLISLRTPELGGSDFYVHEVSPQLAIEESFDVTAGTFTSKLVERNDAGERVAEYSVTTHLLTEAEFRAELGAAGFAVAAAFDVGPRNRADAIGNYKLFRAHASAAGAGIKEGHTHG</sequence>
<accession>A0ABT9TW06</accession>
<evidence type="ECO:0000313" key="2">
    <source>
        <dbReference type="EMBL" id="MDQ0104562.1"/>
    </source>
</evidence>
<dbReference type="EMBL" id="JAUSSW010000018">
    <property type="protein sequence ID" value="MDQ0104562.1"/>
    <property type="molecule type" value="Genomic_DNA"/>
</dbReference>
<dbReference type="Gene3D" id="3.40.50.150">
    <property type="entry name" value="Vaccinia Virus protein VP39"/>
    <property type="match status" value="1"/>
</dbReference>
<dbReference type="InterPro" id="IPR041698">
    <property type="entry name" value="Methyltransf_25"/>
</dbReference>
<dbReference type="GO" id="GO:0008168">
    <property type="term" value="F:methyltransferase activity"/>
    <property type="evidence" value="ECO:0007669"/>
    <property type="project" value="UniProtKB-KW"/>
</dbReference>
<keyword evidence="3" id="KW-1185">Reference proteome</keyword>
<protein>
    <submittedName>
        <fullName evidence="2">SAM-dependent methyltransferase</fullName>
    </submittedName>
</protein>
<proteinExistence type="predicted"/>
<gene>
    <name evidence="2" type="ORF">J2T10_004237</name>
</gene>
<dbReference type="RefSeq" id="WP_189076397.1">
    <property type="nucleotide sequence ID" value="NZ_CP089515.1"/>
</dbReference>
<organism evidence="2 3">
    <name type="scientific">Paenarthrobacter nicotinovorans</name>
    <name type="common">Arthrobacter nicotinovorans</name>
    <dbReference type="NCBI Taxonomy" id="29320"/>
    <lineage>
        <taxon>Bacteria</taxon>
        <taxon>Bacillati</taxon>
        <taxon>Actinomycetota</taxon>
        <taxon>Actinomycetes</taxon>
        <taxon>Micrococcales</taxon>
        <taxon>Micrococcaceae</taxon>
        <taxon>Paenarthrobacter</taxon>
    </lineage>
</organism>
<dbReference type="Proteomes" id="UP001244563">
    <property type="component" value="Unassembled WGS sequence"/>
</dbReference>
<comment type="caution">
    <text evidence="2">The sequence shown here is derived from an EMBL/GenBank/DDBJ whole genome shotgun (WGS) entry which is preliminary data.</text>
</comment>
<dbReference type="GO" id="GO:0032259">
    <property type="term" value="P:methylation"/>
    <property type="evidence" value="ECO:0007669"/>
    <property type="project" value="UniProtKB-KW"/>
</dbReference>
<dbReference type="SUPFAM" id="SSF53335">
    <property type="entry name" value="S-adenosyl-L-methionine-dependent methyltransferases"/>
    <property type="match status" value="1"/>
</dbReference>
<name>A0ABT9TW06_PAENI</name>
<keyword evidence="2" id="KW-0489">Methyltransferase</keyword>
<keyword evidence="2" id="KW-0808">Transferase</keyword>
<dbReference type="InterPro" id="IPR029063">
    <property type="entry name" value="SAM-dependent_MTases_sf"/>
</dbReference>
<dbReference type="Pfam" id="PF13649">
    <property type="entry name" value="Methyltransf_25"/>
    <property type="match status" value="1"/>
</dbReference>
<feature type="domain" description="Methyltransferase" evidence="1">
    <location>
        <begin position="2"/>
        <end position="100"/>
    </location>
</feature>
<evidence type="ECO:0000259" key="1">
    <source>
        <dbReference type="Pfam" id="PF13649"/>
    </source>
</evidence>
<reference evidence="2 3" key="1">
    <citation type="submission" date="2023-07" db="EMBL/GenBank/DDBJ databases">
        <title>Sorghum-associated microbial communities from plants grown in Nebraska, USA.</title>
        <authorList>
            <person name="Schachtman D."/>
        </authorList>
    </citation>
    <scope>NUCLEOTIDE SEQUENCE [LARGE SCALE GENOMIC DNA]</scope>
    <source>
        <strain evidence="2 3">CC523</strain>
    </source>
</reference>